<sequence>MLMRRFRKRLLKDFLPTIKVTKPEKRHSAIYKFLQESFQIQRREMVTDYRNYVADESRSCWHRFDITPYLLRAPRAEHPLVNRTNCPSIFYLIRREESVVFQIPGWESWDVREVVRLRAEEEMSTLNLMQCENVINSAARRREQNLRERWDKMLGKKEANEKTLEGYLKERVKW</sequence>
<dbReference type="OrthoDB" id="2997776at2759"/>
<keyword evidence="2" id="KW-1185">Reference proteome</keyword>
<dbReference type="EMBL" id="ML976000">
    <property type="protein sequence ID" value="KAF1947146.1"/>
    <property type="molecule type" value="Genomic_DNA"/>
</dbReference>
<protein>
    <submittedName>
        <fullName evidence="1">Uncharacterized protein</fullName>
    </submittedName>
</protein>
<organism evidence="1 2">
    <name type="scientific">Clathrospora elynae</name>
    <dbReference type="NCBI Taxonomy" id="706981"/>
    <lineage>
        <taxon>Eukaryota</taxon>
        <taxon>Fungi</taxon>
        <taxon>Dikarya</taxon>
        <taxon>Ascomycota</taxon>
        <taxon>Pezizomycotina</taxon>
        <taxon>Dothideomycetes</taxon>
        <taxon>Pleosporomycetidae</taxon>
        <taxon>Pleosporales</taxon>
        <taxon>Diademaceae</taxon>
        <taxon>Clathrospora</taxon>
    </lineage>
</organism>
<dbReference type="AlphaFoldDB" id="A0A6A5T8R3"/>
<reference evidence="1" key="1">
    <citation type="journal article" date="2020" name="Stud. Mycol.">
        <title>101 Dothideomycetes genomes: a test case for predicting lifestyles and emergence of pathogens.</title>
        <authorList>
            <person name="Haridas S."/>
            <person name="Albert R."/>
            <person name="Binder M."/>
            <person name="Bloem J."/>
            <person name="Labutti K."/>
            <person name="Salamov A."/>
            <person name="Andreopoulos B."/>
            <person name="Baker S."/>
            <person name="Barry K."/>
            <person name="Bills G."/>
            <person name="Bluhm B."/>
            <person name="Cannon C."/>
            <person name="Castanera R."/>
            <person name="Culley D."/>
            <person name="Daum C."/>
            <person name="Ezra D."/>
            <person name="Gonzalez J."/>
            <person name="Henrissat B."/>
            <person name="Kuo A."/>
            <person name="Liang C."/>
            <person name="Lipzen A."/>
            <person name="Lutzoni F."/>
            <person name="Magnuson J."/>
            <person name="Mondo S."/>
            <person name="Nolan M."/>
            <person name="Ohm R."/>
            <person name="Pangilinan J."/>
            <person name="Park H.-J."/>
            <person name="Ramirez L."/>
            <person name="Alfaro M."/>
            <person name="Sun H."/>
            <person name="Tritt A."/>
            <person name="Yoshinaga Y."/>
            <person name="Zwiers L.-H."/>
            <person name="Turgeon B."/>
            <person name="Goodwin S."/>
            <person name="Spatafora J."/>
            <person name="Crous P."/>
            <person name="Grigoriev I."/>
        </authorList>
    </citation>
    <scope>NUCLEOTIDE SEQUENCE</scope>
    <source>
        <strain evidence="1">CBS 161.51</strain>
    </source>
</reference>
<name>A0A6A5T8R3_9PLEO</name>
<proteinExistence type="predicted"/>
<evidence type="ECO:0000313" key="2">
    <source>
        <dbReference type="Proteomes" id="UP000800038"/>
    </source>
</evidence>
<gene>
    <name evidence="1" type="ORF">EJ02DRAFT_450109</name>
</gene>
<evidence type="ECO:0000313" key="1">
    <source>
        <dbReference type="EMBL" id="KAF1947146.1"/>
    </source>
</evidence>
<accession>A0A6A5T8R3</accession>
<dbReference type="Proteomes" id="UP000800038">
    <property type="component" value="Unassembled WGS sequence"/>
</dbReference>